<proteinExistence type="predicted"/>
<dbReference type="GO" id="GO:0005634">
    <property type="term" value="C:nucleus"/>
    <property type="evidence" value="ECO:0007669"/>
    <property type="project" value="UniProtKB-SubCell"/>
</dbReference>
<dbReference type="Gene3D" id="1.10.274.30">
    <property type="entry name" value="MRG domain"/>
    <property type="match status" value="1"/>
</dbReference>
<dbReference type="InterPro" id="IPR000953">
    <property type="entry name" value="Chromo/chromo_shadow_dom"/>
</dbReference>
<dbReference type="Pfam" id="PF05712">
    <property type="entry name" value="MRG"/>
    <property type="match status" value="1"/>
</dbReference>
<evidence type="ECO:0000256" key="5">
    <source>
        <dbReference type="ARBA" id="ARBA00023242"/>
    </source>
</evidence>
<dbReference type="SMART" id="SM00298">
    <property type="entry name" value="CHROMO"/>
    <property type="match status" value="1"/>
</dbReference>
<dbReference type="Proteomes" id="UP000002358">
    <property type="component" value="Chromosome 5"/>
</dbReference>
<dbReference type="InterPro" id="IPR016197">
    <property type="entry name" value="Chromo-like_dom_sf"/>
</dbReference>
<dbReference type="FunFam" id="2.30.30.140:FF:000024">
    <property type="entry name" value="Mortality factor 4-like protein 1"/>
    <property type="match status" value="1"/>
</dbReference>
<evidence type="ECO:0000313" key="8">
    <source>
        <dbReference type="EnsemblMetazoa" id="XP_031787122"/>
    </source>
</evidence>
<feature type="domain" description="Chromo" evidence="7">
    <location>
        <begin position="26"/>
        <end position="97"/>
    </location>
</feature>
<protein>
    <recommendedName>
        <fullName evidence="7">Chromo domain-containing protein</fullName>
    </recommendedName>
</protein>
<dbReference type="RefSeq" id="XP_031787122.1">
    <property type="nucleotide sequence ID" value="XM_031931262.1"/>
</dbReference>
<dbReference type="OrthoDB" id="124855at2759"/>
<keyword evidence="4" id="KW-0804">Transcription</keyword>
<name>A0A7M7QG08_NASVI</name>
<accession>A0A7M7QG08</accession>
<dbReference type="CDD" id="cd18983">
    <property type="entry name" value="CBD_MSL3_like"/>
    <property type="match status" value="1"/>
</dbReference>
<dbReference type="AlphaFoldDB" id="A0A7M7QG08"/>
<dbReference type="FunCoup" id="A0A7M7QG08">
    <property type="interactions" value="1591"/>
</dbReference>
<feature type="compositionally biased region" description="Basic and acidic residues" evidence="6">
    <location>
        <begin position="118"/>
        <end position="132"/>
    </location>
</feature>
<keyword evidence="9" id="KW-1185">Reference proteome</keyword>
<sequence>MIQLSRQKRNTLTKFSAHWKMPPKCKFQEGEKVLCFHGPLIYEAKCLKSSFSKDEKQIKYYIHYAGWNKNWDEWVPEERVLKFNDTNVQKQNEVRKVHEQASNKQNRKSGGTSKVQGRRSEGGRDKEKDSDSRASTPVALLERTPSRASKSGSALTPTSSSDSPLEAPRKKRGRPEPSDEAEEYTVKQQIHITIPDDLKYHLLDECDVITKQKKLPSLPMSITVEKVLNDYIEAIESGKINGVNKESAIEVTKGIREYFNVSINIQLLYSWERPQFEDMVPEDSDVLPSSLYGPYYLLRLFVKLGDMLSYTTFDEKSTQLLLTHFHHFLQYLQNNSASIFQLQDYKDPLPDYNKKFAK</sequence>
<feature type="compositionally biased region" description="Polar residues" evidence="6">
    <location>
        <begin position="102"/>
        <end position="115"/>
    </location>
</feature>
<feature type="compositionally biased region" description="Polar residues" evidence="6">
    <location>
        <begin position="146"/>
        <end position="163"/>
    </location>
</feature>
<dbReference type="GO" id="GO:0006325">
    <property type="term" value="P:chromatin organization"/>
    <property type="evidence" value="ECO:0007669"/>
    <property type="project" value="UniProtKB-KW"/>
</dbReference>
<dbReference type="PANTHER" id="PTHR10880:SF48">
    <property type="entry name" value="MORTALITY FACTOR 4 LIKE 2"/>
    <property type="match status" value="1"/>
</dbReference>
<evidence type="ECO:0000259" key="7">
    <source>
        <dbReference type="SMART" id="SM00298"/>
    </source>
</evidence>
<dbReference type="KEGG" id="nvi:100120855"/>
<keyword evidence="3" id="KW-0805">Transcription regulation</keyword>
<feature type="region of interest" description="Disordered" evidence="6">
    <location>
        <begin position="91"/>
        <end position="185"/>
    </location>
</feature>
<dbReference type="CTD" id="41850"/>
<evidence type="ECO:0000256" key="3">
    <source>
        <dbReference type="ARBA" id="ARBA00023015"/>
    </source>
</evidence>
<dbReference type="Gene3D" id="2.30.30.140">
    <property type="match status" value="1"/>
</dbReference>
<dbReference type="SMR" id="A0A7M7QG08"/>
<dbReference type="InParanoid" id="A0A7M7QG08"/>
<dbReference type="InterPro" id="IPR008676">
    <property type="entry name" value="MRG"/>
</dbReference>
<dbReference type="GO" id="GO:0035267">
    <property type="term" value="C:NuA4 histone acetyltransferase complex"/>
    <property type="evidence" value="ECO:0007669"/>
    <property type="project" value="TreeGrafter"/>
</dbReference>
<organism evidence="8 9">
    <name type="scientific">Nasonia vitripennis</name>
    <name type="common">Parasitic wasp</name>
    <dbReference type="NCBI Taxonomy" id="7425"/>
    <lineage>
        <taxon>Eukaryota</taxon>
        <taxon>Metazoa</taxon>
        <taxon>Ecdysozoa</taxon>
        <taxon>Arthropoda</taxon>
        <taxon>Hexapoda</taxon>
        <taxon>Insecta</taxon>
        <taxon>Pterygota</taxon>
        <taxon>Neoptera</taxon>
        <taxon>Endopterygota</taxon>
        <taxon>Hymenoptera</taxon>
        <taxon>Apocrita</taxon>
        <taxon>Proctotrupomorpha</taxon>
        <taxon>Chalcidoidea</taxon>
        <taxon>Pteromalidae</taxon>
        <taxon>Pteromalinae</taxon>
        <taxon>Nasonia</taxon>
    </lineage>
</organism>
<feature type="compositionally biased region" description="Basic and acidic residues" evidence="6">
    <location>
        <begin position="92"/>
        <end position="101"/>
    </location>
</feature>
<dbReference type="SUPFAM" id="SSF54160">
    <property type="entry name" value="Chromo domain-like"/>
    <property type="match status" value="1"/>
</dbReference>
<dbReference type="InterPro" id="IPR038217">
    <property type="entry name" value="MRG_C_sf"/>
</dbReference>
<evidence type="ECO:0000256" key="4">
    <source>
        <dbReference type="ARBA" id="ARBA00023163"/>
    </source>
</evidence>
<dbReference type="Pfam" id="PF22732">
    <property type="entry name" value="MSL3_chromo-like"/>
    <property type="match status" value="1"/>
</dbReference>
<dbReference type="PIRSF" id="PIRSF038133">
    <property type="entry name" value="HAT_Nua4_EAF3/MRG15"/>
    <property type="match status" value="1"/>
</dbReference>
<reference evidence="8" key="1">
    <citation type="submission" date="2021-01" db="UniProtKB">
        <authorList>
            <consortium name="EnsemblMetazoa"/>
        </authorList>
    </citation>
    <scope>IDENTIFICATION</scope>
</reference>
<keyword evidence="2" id="KW-0156">Chromatin regulator</keyword>
<evidence type="ECO:0000256" key="1">
    <source>
        <dbReference type="ARBA" id="ARBA00004123"/>
    </source>
</evidence>
<dbReference type="InterPro" id="IPR026541">
    <property type="entry name" value="MRG_dom"/>
</dbReference>
<dbReference type="InterPro" id="IPR053820">
    <property type="entry name" value="MSL3_chromo-like"/>
</dbReference>
<dbReference type="GO" id="GO:0006355">
    <property type="term" value="P:regulation of DNA-templated transcription"/>
    <property type="evidence" value="ECO:0007669"/>
    <property type="project" value="InterPro"/>
</dbReference>
<dbReference type="GeneID" id="100120855"/>
<comment type="subcellular location">
    <subcellularLocation>
        <location evidence="1">Nucleus</location>
    </subcellularLocation>
</comment>
<evidence type="ECO:0000313" key="9">
    <source>
        <dbReference type="Proteomes" id="UP000002358"/>
    </source>
</evidence>
<dbReference type="PANTHER" id="PTHR10880">
    <property type="entry name" value="MORTALITY FACTOR 4-LIKE PROTEIN"/>
    <property type="match status" value="1"/>
</dbReference>
<dbReference type="EnsemblMetazoa" id="XM_031931262">
    <property type="protein sequence ID" value="XP_031787122"/>
    <property type="gene ID" value="LOC100120855"/>
</dbReference>
<dbReference type="PROSITE" id="PS51640">
    <property type="entry name" value="MRG"/>
    <property type="match status" value="1"/>
</dbReference>
<evidence type="ECO:0000256" key="6">
    <source>
        <dbReference type="SAM" id="MobiDB-lite"/>
    </source>
</evidence>
<keyword evidence="5" id="KW-0539">Nucleus</keyword>
<evidence type="ECO:0000256" key="2">
    <source>
        <dbReference type="ARBA" id="ARBA00022853"/>
    </source>
</evidence>